<accession>A0AAQ4DEH7</accession>
<evidence type="ECO:0000313" key="1">
    <source>
        <dbReference type="EMBL" id="KAK8760867.1"/>
    </source>
</evidence>
<dbReference type="EMBL" id="JARKHS020031805">
    <property type="protein sequence ID" value="KAK8760867.1"/>
    <property type="molecule type" value="Genomic_DNA"/>
</dbReference>
<proteinExistence type="predicted"/>
<name>A0AAQ4DEH7_AMBAM</name>
<dbReference type="Proteomes" id="UP001321473">
    <property type="component" value="Unassembled WGS sequence"/>
</dbReference>
<protein>
    <submittedName>
        <fullName evidence="1">Uncharacterized protein</fullName>
    </submittedName>
</protein>
<organism evidence="1 2">
    <name type="scientific">Amblyomma americanum</name>
    <name type="common">Lone star tick</name>
    <dbReference type="NCBI Taxonomy" id="6943"/>
    <lineage>
        <taxon>Eukaryota</taxon>
        <taxon>Metazoa</taxon>
        <taxon>Ecdysozoa</taxon>
        <taxon>Arthropoda</taxon>
        <taxon>Chelicerata</taxon>
        <taxon>Arachnida</taxon>
        <taxon>Acari</taxon>
        <taxon>Parasitiformes</taxon>
        <taxon>Ixodida</taxon>
        <taxon>Ixodoidea</taxon>
        <taxon>Ixodidae</taxon>
        <taxon>Amblyomminae</taxon>
        <taxon>Amblyomma</taxon>
    </lineage>
</organism>
<sequence length="86" mass="9459">MANSNICFPDKALKAVSRRKTEVLAPCAAQRRTQRAHPANGAAQVEASSADLSLSHFHYLISPSHQAWFRCPPVGMHVIFSEPNMT</sequence>
<keyword evidence="2" id="KW-1185">Reference proteome</keyword>
<dbReference type="AlphaFoldDB" id="A0AAQ4DEH7"/>
<evidence type="ECO:0000313" key="2">
    <source>
        <dbReference type="Proteomes" id="UP001321473"/>
    </source>
</evidence>
<reference evidence="1 2" key="1">
    <citation type="journal article" date="2023" name="Arcadia Sci">
        <title>De novo assembly of a long-read Amblyomma americanum tick genome.</title>
        <authorList>
            <person name="Chou S."/>
            <person name="Poskanzer K.E."/>
            <person name="Rollins M."/>
            <person name="Thuy-Boun P.S."/>
        </authorList>
    </citation>
    <scope>NUCLEOTIDE SEQUENCE [LARGE SCALE GENOMIC DNA]</scope>
    <source>
        <strain evidence="1">F_SG_1</strain>
        <tissue evidence="1">Salivary glands</tissue>
    </source>
</reference>
<comment type="caution">
    <text evidence="1">The sequence shown here is derived from an EMBL/GenBank/DDBJ whole genome shotgun (WGS) entry which is preliminary data.</text>
</comment>
<gene>
    <name evidence="1" type="ORF">V5799_027863</name>
</gene>